<dbReference type="EMBL" id="CAJVPM010012459">
    <property type="protein sequence ID" value="CAG8588583.1"/>
    <property type="molecule type" value="Genomic_DNA"/>
</dbReference>
<evidence type="ECO:0000313" key="2">
    <source>
        <dbReference type="Proteomes" id="UP000789860"/>
    </source>
</evidence>
<evidence type="ECO:0000313" key="1">
    <source>
        <dbReference type="EMBL" id="CAG8588583.1"/>
    </source>
</evidence>
<gene>
    <name evidence="1" type="ORF">SCALOS_LOCUS6491</name>
</gene>
<accession>A0ACA9MH81</accession>
<keyword evidence="2" id="KW-1185">Reference proteome</keyword>
<reference evidence="1" key="1">
    <citation type="submission" date="2021-06" db="EMBL/GenBank/DDBJ databases">
        <authorList>
            <person name="Kallberg Y."/>
            <person name="Tangrot J."/>
            <person name="Rosling A."/>
        </authorList>
    </citation>
    <scope>NUCLEOTIDE SEQUENCE</scope>
    <source>
        <strain evidence="1">AU212A</strain>
    </source>
</reference>
<organism evidence="1 2">
    <name type="scientific">Scutellospora calospora</name>
    <dbReference type="NCBI Taxonomy" id="85575"/>
    <lineage>
        <taxon>Eukaryota</taxon>
        <taxon>Fungi</taxon>
        <taxon>Fungi incertae sedis</taxon>
        <taxon>Mucoromycota</taxon>
        <taxon>Glomeromycotina</taxon>
        <taxon>Glomeromycetes</taxon>
        <taxon>Diversisporales</taxon>
        <taxon>Gigasporaceae</taxon>
        <taxon>Scutellospora</taxon>
    </lineage>
</organism>
<proteinExistence type="predicted"/>
<comment type="caution">
    <text evidence="1">The sequence shown here is derived from an EMBL/GenBank/DDBJ whole genome shotgun (WGS) entry which is preliminary data.</text>
</comment>
<feature type="non-terminal residue" evidence="1">
    <location>
        <position position="111"/>
    </location>
</feature>
<protein>
    <submittedName>
        <fullName evidence="1">10532_t:CDS:1</fullName>
    </submittedName>
</protein>
<sequence length="111" mass="12392">MSNMFGRRITAAISTFMTKNSMTAVSRIRFVSPTTQLTSATFFRSSISRIYLSTGDVRGFSVTCTRSLPNVSVDKELTVKLADELKYEKGNEPDSSEPSFIKSFLSENPFK</sequence>
<dbReference type="Proteomes" id="UP000789860">
    <property type="component" value="Unassembled WGS sequence"/>
</dbReference>
<name>A0ACA9MH81_9GLOM</name>